<proteinExistence type="predicted"/>
<keyword evidence="3" id="KW-1185">Reference proteome</keyword>
<dbReference type="Proteomes" id="UP000741863">
    <property type="component" value="Unassembled WGS sequence"/>
</dbReference>
<organism evidence="2 3">
    <name type="scientific">Geomicrobium sediminis</name>
    <dbReference type="NCBI Taxonomy" id="1347788"/>
    <lineage>
        <taxon>Bacteria</taxon>
        <taxon>Bacillati</taxon>
        <taxon>Bacillota</taxon>
        <taxon>Bacilli</taxon>
        <taxon>Bacillales</taxon>
        <taxon>Geomicrobium</taxon>
    </lineage>
</organism>
<gene>
    <name evidence="2" type="ORF">JOD17_003985</name>
</gene>
<accession>A0ABS2PJ56</accession>
<comment type="caution">
    <text evidence="2">The sequence shown here is derived from an EMBL/GenBank/DDBJ whole genome shotgun (WGS) entry which is preliminary data.</text>
</comment>
<reference evidence="2 3" key="1">
    <citation type="submission" date="2021-01" db="EMBL/GenBank/DDBJ databases">
        <title>Genomic Encyclopedia of Type Strains, Phase IV (KMG-IV): sequencing the most valuable type-strain genomes for metagenomic binning, comparative biology and taxonomic classification.</title>
        <authorList>
            <person name="Goeker M."/>
        </authorList>
    </citation>
    <scope>NUCLEOTIDE SEQUENCE [LARGE SCALE GENOMIC DNA]</scope>
    <source>
        <strain evidence="2 3">DSM 25540</strain>
    </source>
</reference>
<feature type="transmembrane region" description="Helical" evidence="1">
    <location>
        <begin position="66"/>
        <end position="87"/>
    </location>
</feature>
<feature type="transmembrane region" description="Helical" evidence="1">
    <location>
        <begin position="40"/>
        <end position="60"/>
    </location>
</feature>
<dbReference type="RefSeq" id="WP_204699617.1">
    <property type="nucleotide sequence ID" value="NZ_JAFBEC010000018.1"/>
</dbReference>
<name>A0ABS2PJ56_9BACL</name>
<dbReference type="NCBIfam" id="TIGR04104">
    <property type="entry name" value="cxxc_20_cxxc"/>
    <property type="match status" value="1"/>
</dbReference>
<evidence type="ECO:0000256" key="1">
    <source>
        <dbReference type="SAM" id="Phobius"/>
    </source>
</evidence>
<evidence type="ECO:0000313" key="3">
    <source>
        <dbReference type="Proteomes" id="UP000741863"/>
    </source>
</evidence>
<protein>
    <submittedName>
        <fullName evidence="2">CXXC-20-CXXC protein</fullName>
    </submittedName>
</protein>
<sequence>MPTCWKCEAAMSWRQCIGLYHRIDCSTCGTRNYLSSKAQWNIGTPYIIVLIFQTVLHPFLDISFTSGLLFIAVYAVLIHLFIQPFLLEYKEDKQYLIDGFN</sequence>
<dbReference type="EMBL" id="JAFBEC010000018">
    <property type="protein sequence ID" value="MBM7634858.1"/>
    <property type="molecule type" value="Genomic_DNA"/>
</dbReference>
<keyword evidence="1" id="KW-1133">Transmembrane helix</keyword>
<dbReference type="InterPro" id="IPR026369">
    <property type="entry name" value="CxxC_20_CxxC"/>
</dbReference>
<keyword evidence="1" id="KW-0812">Transmembrane</keyword>
<evidence type="ECO:0000313" key="2">
    <source>
        <dbReference type="EMBL" id="MBM7634858.1"/>
    </source>
</evidence>
<keyword evidence="1" id="KW-0472">Membrane</keyword>